<name>A0ABR2J148_9EUKA</name>
<gene>
    <name evidence="2" type="ORF">M9Y10_008632</name>
</gene>
<proteinExistence type="predicted"/>
<comment type="caution">
    <text evidence="2">The sequence shown here is derived from an EMBL/GenBank/DDBJ whole genome shotgun (WGS) entry which is preliminary data.</text>
</comment>
<dbReference type="InterPro" id="IPR007244">
    <property type="entry name" value="Naa35_N"/>
</dbReference>
<reference evidence="2 3" key="1">
    <citation type="submission" date="2024-04" db="EMBL/GenBank/DDBJ databases">
        <title>Tritrichomonas musculus Genome.</title>
        <authorList>
            <person name="Alves-Ferreira E."/>
            <person name="Grigg M."/>
            <person name="Lorenzi H."/>
            <person name="Galac M."/>
        </authorList>
    </citation>
    <scope>NUCLEOTIDE SEQUENCE [LARGE SCALE GENOMIC DNA]</scope>
    <source>
        <strain evidence="2 3">EAF2021</strain>
    </source>
</reference>
<dbReference type="Proteomes" id="UP001470230">
    <property type="component" value="Unassembled WGS sequence"/>
</dbReference>
<dbReference type="PANTHER" id="PTHR21373">
    <property type="entry name" value="GLUCOSE REPRESSIBLE PROTEIN MAK10"/>
    <property type="match status" value="1"/>
</dbReference>
<dbReference type="PANTHER" id="PTHR21373:SF0">
    <property type="entry name" value="N-ALPHA-ACETYLTRANSFERASE 35, NATC AUXILIARY SUBUNIT"/>
    <property type="match status" value="1"/>
</dbReference>
<dbReference type="EMBL" id="JAPFFF010000014">
    <property type="protein sequence ID" value="KAK8870745.1"/>
    <property type="molecule type" value="Genomic_DNA"/>
</dbReference>
<keyword evidence="3" id="KW-1185">Reference proteome</keyword>
<organism evidence="2 3">
    <name type="scientific">Tritrichomonas musculus</name>
    <dbReference type="NCBI Taxonomy" id="1915356"/>
    <lineage>
        <taxon>Eukaryota</taxon>
        <taxon>Metamonada</taxon>
        <taxon>Parabasalia</taxon>
        <taxon>Tritrichomonadida</taxon>
        <taxon>Tritrichomonadidae</taxon>
        <taxon>Tritrichomonas</taxon>
    </lineage>
</organism>
<protein>
    <recommendedName>
        <fullName evidence="1">NAA35-like TPR repeats domain-containing protein</fullName>
    </recommendedName>
</protein>
<feature type="domain" description="NAA35-like TPR repeats" evidence="1">
    <location>
        <begin position="399"/>
        <end position="614"/>
    </location>
</feature>
<dbReference type="Pfam" id="PF25789">
    <property type="entry name" value="TPR_NAA35"/>
    <property type="match status" value="1"/>
</dbReference>
<dbReference type="InterPro" id="IPR057982">
    <property type="entry name" value="TPR_NAA35"/>
</dbReference>
<evidence type="ECO:0000313" key="2">
    <source>
        <dbReference type="EMBL" id="KAK8870745.1"/>
    </source>
</evidence>
<accession>A0ABR2J148</accession>
<evidence type="ECO:0000259" key="1">
    <source>
        <dbReference type="Pfam" id="PF25789"/>
    </source>
</evidence>
<sequence>MSEEWKELDISLFSSCVNELKYDEMIYNDLFGSKSAMNSLEVSHIRLDSHMSQEGEYSVDELKSTGHLLLDEEATIDDIIAICSKFLTIQSLRLDGYTFQITILSSVYICKEYEIKNPLLKLMFKVFSVATYSIENFINNFGLYPASCWIHTDKYLKFIEKYEYSEVKQEVESYTDMPKILKDLATFELGLANFLDSVIKNDIPVLPELPTTTSESGIAKYFHYRNLSPSNPTPKSLETTVEEAHKTFKRLIEEINEAKKIFTSNEFIIKDIFTKVIEWNSSSQKVALTRFVALGLIILPLFPNPEDSFSEHLHKELAIFHCHINFFNSKGYPEFAKKSYNAFFHILRYLILPIPTAQAYFDSHGCQYWCYIQSLGFDLQKSSTPDRILPKCQSPEFQKCASIHFPLWSTRIASLLLENCIRWGFQCDLYSPRDYHIEYYLLEMASKTSQMAIVQERYLNAIYKAKSLDVRKKSRMIMTSDIAKVIEQPSAEEILVNAKSELFTAYFNSFCIFKKWKNIDINSGQYFNERGIFEMRQKVATQMMHFATKTYEEFESSVNIENGENKDIKLEAIDHFNKAKEYLMQFIKMTQTKTPESTEIMRAILMNVMFFQKLKENDKVKIVFNDSYKFYPRFEIVNP</sequence>
<evidence type="ECO:0000313" key="3">
    <source>
        <dbReference type="Proteomes" id="UP001470230"/>
    </source>
</evidence>